<dbReference type="InterPro" id="IPR036259">
    <property type="entry name" value="MFS_trans_sf"/>
</dbReference>
<feature type="transmembrane region" description="Helical" evidence="5">
    <location>
        <begin position="54"/>
        <end position="73"/>
    </location>
</feature>
<sequence>MIKRFGNAPFNHANIRLFIAFRVFYNARFYYPVFTILFLDFGLTLEQFTLLNVVWAMTIVLLEVPSGALADLFGRRRLLIATSLLMIAELSLISFAPSTQPEWIFYLFLANRLLSGASEAMGSGADEALAYDTLVAAGQKDLWPKVLDVQLKVQQIGFIVAMTLGALVYDPELLNRIAGWIGFNGELTLRNTMRYPLLLTLGSALVTLVLTLKMTEPPNADQPEQQGFFATAFATTRLIIDSAKWIWHTPFALGIILFTMLFDHIIRMLLTLNSQYYRMIDIPEALFGVIGSSMSVMAYFIPPLAVYAASRFRPVANLSWMSVLMMIGCATFALFIPWYGVLPMALVFVVFMFNMFFGSHYLNQVTPSHMRATVLSFRGLSFNLAYAGISLAYTGAYAWFKQRAPSTLNEAQLERHTFMVTSEQFVWYFVMLLIVLSGVVFIAQRTARHRNNESQSS</sequence>
<dbReference type="Pfam" id="PF07690">
    <property type="entry name" value="MFS_1"/>
    <property type="match status" value="1"/>
</dbReference>
<name>Q1K098_DESA6</name>
<dbReference type="OrthoDB" id="9816124at2"/>
<keyword evidence="7" id="KW-1185">Reference proteome</keyword>
<organism evidence="6 7">
    <name type="scientific">Desulfuromonas acetoxidans (strain DSM 684 / 11070)</name>
    <dbReference type="NCBI Taxonomy" id="281689"/>
    <lineage>
        <taxon>Bacteria</taxon>
        <taxon>Pseudomonadati</taxon>
        <taxon>Thermodesulfobacteriota</taxon>
        <taxon>Desulfuromonadia</taxon>
        <taxon>Desulfuromonadales</taxon>
        <taxon>Desulfuromonadaceae</taxon>
        <taxon>Desulfuromonas</taxon>
    </lineage>
</organism>
<protein>
    <recommendedName>
        <fullName evidence="8">Major facilitator superfamily MFS_1</fullName>
    </recommendedName>
</protein>
<dbReference type="PANTHER" id="PTHR23530:SF1">
    <property type="entry name" value="PERMEASE, MAJOR FACILITATOR SUPERFAMILY-RELATED"/>
    <property type="match status" value="1"/>
</dbReference>
<keyword evidence="2 5" id="KW-0812">Transmembrane</keyword>
<feature type="transmembrane region" description="Helical" evidence="5">
    <location>
        <begin position="29"/>
        <end position="48"/>
    </location>
</feature>
<dbReference type="GO" id="GO:0016020">
    <property type="term" value="C:membrane"/>
    <property type="evidence" value="ECO:0007669"/>
    <property type="project" value="UniProtKB-SubCell"/>
</dbReference>
<evidence type="ECO:0000256" key="1">
    <source>
        <dbReference type="ARBA" id="ARBA00004141"/>
    </source>
</evidence>
<evidence type="ECO:0000256" key="4">
    <source>
        <dbReference type="ARBA" id="ARBA00023136"/>
    </source>
</evidence>
<feature type="transmembrane region" description="Helical" evidence="5">
    <location>
        <begin position="345"/>
        <end position="363"/>
    </location>
</feature>
<dbReference type="InterPro" id="IPR053160">
    <property type="entry name" value="MFS_DHA3_Transporter"/>
</dbReference>
<evidence type="ECO:0000256" key="2">
    <source>
        <dbReference type="ARBA" id="ARBA00022692"/>
    </source>
</evidence>
<dbReference type="PROSITE" id="PS00216">
    <property type="entry name" value="SUGAR_TRANSPORT_1"/>
    <property type="match status" value="1"/>
</dbReference>
<dbReference type="InterPro" id="IPR011701">
    <property type="entry name" value="MFS"/>
</dbReference>
<comment type="caution">
    <text evidence="6">The sequence shown here is derived from an EMBL/GenBank/DDBJ whole genome shotgun (WGS) entry which is preliminary data.</text>
</comment>
<dbReference type="AlphaFoldDB" id="Q1K098"/>
<dbReference type="SUPFAM" id="SSF103473">
    <property type="entry name" value="MFS general substrate transporter"/>
    <property type="match status" value="1"/>
</dbReference>
<keyword evidence="4 5" id="KW-0472">Membrane</keyword>
<reference evidence="6" key="1">
    <citation type="submission" date="2006-05" db="EMBL/GenBank/DDBJ databases">
        <title>Annotation of the draft genome assembly of Desulfuromonas acetoxidans DSM 684.</title>
        <authorList>
            <consortium name="US DOE Joint Genome Institute (JGI-ORNL)"/>
            <person name="Larimer F."/>
            <person name="Land M."/>
            <person name="Hauser L."/>
        </authorList>
    </citation>
    <scope>NUCLEOTIDE SEQUENCE [LARGE SCALE GENOMIC DNA]</scope>
    <source>
        <strain evidence="6">DSM 684</strain>
    </source>
</reference>
<evidence type="ECO:0000313" key="7">
    <source>
        <dbReference type="Proteomes" id="UP000005695"/>
    </source>
</evidence>
<dbReference type="RefSeq" id="WP_005999943.1">
    <property type="nucleotide sequence ID" value="NZ_AAEW02000007.1"/>
</dbReference>
<evidence type="ECO:0000256" key="5">
    <source>
        <dbReference type="SAM" id="Phobius"/>
    </source>
</evidence>
<evidence type="ECO:0000313" key="6">
    <source>
        <dbReference type="EMBL" id="EAT16043.1"/>
    </source>
</evidence>
<feature type="transmembrane region" description="Helical" evidence="5">
    <location>
        <begin position="318"/>
        <end position="339"/>
    </location>
</feature>
<feature type="transmembrane region" description="Helical" evidence="5">
    <location>
        <begin position="375"/>
        <end position="400"/>
    </location>
</feature>
<dbReference type="EMBL" id="AAEW02000007">
    <property type="protein sequence ID" value="EAT16043.1"/>
    <property type="molecule type" value="Genomic_DNA"/>
</dbReference>
<comment type="subcellular location">
    <subcellularLocation>
        <location evidence="1">Membrane</location>
        <topology evidence="1">Multi-pass membrane protein</topology>
    </subcellularLocation>
</comment>
<feature type="transmembrane region" description="Helical" evidence="5">
    <location>
        <begin position="286"/>
        <end position="306"/>
    </location>
</feature>
<proteinExistence type="predicted"/>
<feature type="transmembrane region" description="Helical" evidence="5">
    <location>
        <begin position="78"/>
        <end position="96"/>
    </location>
</feature>
<gene>
    <name evidence="6" type="ORF">Dace_2343</name>
</gene>
<feature type="transmembrane region" description="Helical" evidence="5">
    <location>
        <begin position="245"/>
        <end position="266"/>
    </location>
</feature>
<keyword evidence="3 5" id="KW-1133">Transmembrane helix</keyword>
<feature type="transmembrane region" description="Helical" evidence="5">
    <location>
        <begin position="425"/>
        <end position="443"/>
    </location>
</feature>
<dbReference type="Gene3D" id="1.20.1250.20">
    <property type="entry name" value="MFS general substrate transporter like domains"/>
    <property type="match status" value="1"/>
</dbReference>
<reference evidence="6" key="2">
    <citation type="submission" date="2006-05" db="EMBL/GenBank/DDBJ databases">
        <title>Sequencing of the draft genome and assembly of Desulfuromonas acetoxidans DSM 684.</title>
        <authorList>
            <consortium name="US DOE Joint Genome Institute (JGI-PGF)"/>
            <person name="Copeland A."/>
            <person name="Lucas S."/>
            <person name="Lapidus A."/>
            <person name="Barry K."/>
            <person name="Detter J.C."/>
            <person name="Glavina del Rio T."/>
            <person name="Hammon N."/>
            <person name="Israni S."/>
            <person name="Dalin E."/>
            <person name="Tice H."/>
            <person name="Bruce D."/>
            <person name="Pitluck S."/>
            <person name="Richardson P."/>
        </authorList>
    </citation>
    <scope>NUCLEOTIDE SEQUENCE [LARGE SCALE GENOMIC DNA]</scope>
    <source>
        <strain evidence="6">DSM 684</strain>
    </source>
</reference>
<dbReference type="GO" id="GO:0022857">
    <property type="term" value="F:transmembrane transporter activity"/>
    <property type="evidence" value="ECO:0007669"/>
    <property type="project" value="InterPro"/>
</dbReference>
<evidence type="ECO:0000256" key="3">
    <source>
        <dbReference type="ARBA" id="ARBA00022989"/>
    </source>
</evidence>
<evidence type="ECO:0008006" key="8">
    <source>
        <dbReference type="Google" id="ProtNLM"/>
    </source>
</evidence>
<accession>Q1K098</accession>
<dbReference type="Proteomes" id="UP000005695">
    <property type="component" value="Unassembled WGS sequence"/>
</dbReference>
<dbReference type="InterPro" id="IPR005829">
    <property type="entry name" value="Sugar_transporter_CS"/>
</dbReference>
<dbReference type="PANTHER" id="PTHR23530">
    <property type="entry name" value="TRANSPORT PROTEIN-RELATED"/>
    <property type="match status" value="1"/>
</dbReference>
<feature type="transmembrane region" description="Helical" evidence="5">
    <location>
        <begin position="193"/>
        <end position="212"/>
    </location>
</feature>